<dbReference type="Gene3D" id="1.10.1040.10">
    <property type="entry name" value="N-(1-d-carboxylethyl)-l-norvaline Dehydrogenase, domain 2"/>
    <property type="match status" value="1"/>
</dbReference>
<evidence type="ECO:0000256" key="1">
    <source>
        <dbReference type="ARBA" id="ARBA00004496"/>
    </source>
</evidence>
<dbReference type="GO" id="GO:0047728">
    <property type="term" value="F:carnitine 3-dehydrogenase activity"/>
    <property type="evidence" value="ECO:0007669"/>
    <property type="project" value="UniProtKB-EC"/>
</dbReference>
<dbReference type="NCBIfam" id="NF005716">
    <property type="entry name" value="PRK07531.1"/>
    <property type="match status" value="1"/>
</dbReference>
<keyword evidence="4 7" id="KW-0963">Cytoplasm</keyword>
<evidence type="ECO:0000256" key="5">
    <source>
        <dbReference type="ARBA" id="ARBA00023002"/>
    </source>
</evidence>
<dbReference type="PANTHER" id="PTHR48075">
    <property type="entry name" value="3-HYDROXYACYL-COA DEHYDROGENASE FAMILY PROTEIN"/>
    <property type="match status" value="1"/>
</dbReference>
<dbReference type="SUPFAM" id="SSF48179">
    <property type="entry name" value="6-phosphogluconate dehydrogenase C-terminal domain-like"/>
    <property type="match status" value="1"/>
</dbReference>
<dbReference type="InterPro" id="IPR036291">
    <property type="entry name" value="NAD(P)-bd_dom_sf"/>
</dbReference>
<keyword evidence="6 7" id="KW-0520">NAD</keyword>
<feature type="domain" description="3-hydroxyacyl-CoA dehydrogenase NAD binding" evidence="9">
    <location>
        <begin position="7"/>
        <end position="183"/>
    </location>
</feature>
<comment type="subcellular location">
    <subcellularLocation>
        <location evidence="1 7">Cytoplasm</location>
    </subcellularLocation>
</comment>
<dbReference type="SUPFAM" id="SSF54637">
    <property type="entry name" value="Thioesterase/thiol ester dehydrase-isomerase"/>
    <property type="match status" value="1"/>
</dbReference>
<comment type="subunit">
    <text evidence="3 7">Homodimer.</text>
</comment>
<comment type="caution">
    <text evidence="10">The sequence shown here is derived from an EMBL/GenBank/DDBJ whole genome shotgun (WGS) entry which is preliminary data.</text>
</comment>
<evidence type="ECO:0000256" key="4">
    <source>
        <dbReference type="ARBA" id="ARBA00022490"/>
    </source>
</evidence>
<proteinExistence type="inferred from homology"/>
<dbReference type="Proteomes" id="UP001195941">
    <property type="component" value="Unassembled WGS sequence"/>
</dbReference>
<dbReference type="RefSeq" id="WP_212702915.1">
    <property type="nucleotide sequence ID" value="NZ_JADMKU010000026.1"/>
</dbReference>
<dbReference type="Pfam" id="PF02737">
    <property type="entry name" value="3HCDH_N"/>
    <property type="match status" value="1"/>
</dbReference>
<dbReference type="InterPro" id="IPR026578">
    <property type="entry name" value="L-carnitine_dehydrogenase"/>
</dbReference>
<evidence type="ECO:0000313" key="11">
    <source>
        <dbReference type="Proteomes" id="UP001195941"/>
    </source>
</evidence>
<evidence type="ECO:0000256" key="3">
    <source>
        <dbReference type="ARBA" id="ARBA00011738"/>
    </source>
</evidence>
<evidence type="ECO:0000259" key="9">
    <source>
        <dbReference type="Pfam" id="PF02737"/>
    </source>
</evidence>
<feature type="binding site" evidence="7">
    <location>
        <begin position="12"/>
        <end position="17"/>
    </location>
    <ligand>
        <name>NAD(+)</name>
        <dbReference type="ChEBI" id="CHEBI:57540"/>
    </ligand>
</feature>
<comment type="similarity">
    <text evidence="7">Belongs to the 3-hydroxyacyl-CoA dehydrogenase family. L-carnitine dehydrogenase subfamily.</text>
</comment>
<organism evidence="10 11">
    <name type="scientific">Thalassovita aquimarina</name>
    <dbReference type="NCBI Taxonomy" id="2785917"/>
    <lineage>
        <taxon>Bacteria</taxon>
        <taxon>Pseudomonadati</taxon>
        <taxon>Pseudomonadota</taxon>
        <taxon>Alphaproteobacteria</taxon>
        <taxon>Rhodobacterales</taxon>
        <taxon>Roseobacteraceae</taxon>
        <taxon>Thalassovita</taxon>
    </lineage>
</organism>
<sequence>MSVTLKKAACIGGGVIGGGWIARFLLNGIDVAIYDPHPEAARIVGEVLENARRAYGKMIQAPACPEGVLTFHDDLASAVADADYIQESVPERLDLKHKVIAEVEAAARPDALIGSSTSGFKPSQLQEGMIHPERLFVAHPFNPVYLIPLVELVGSPANDEAALARAAGIQREIGMFPLRVRKEIDAHIGDRLLEAVWREALWLVHDDVASTEEIDDVIRYSFGLRWAQMGLFETYRIAGGEAGMKHFIEQFGPALKWPWTKLMDVPEMTDELAGKIGDQSDAQSGQYSIRELERIRDDNLIGIYQALKAQDWGAGQSLRQMEERFFERAKDTAVRETPDYTRPLVLHKTQVSGEWLDYNGHMTEFRYLQVFGDATDAFLGHIGMDAGYRAAGRSVYTVETHIRHLSETKANTHISVRTTVLGHDAKRIRLHHEMVDEAGNVQATAEHMLMHVDTAAGKAAPMASPLTERLAQLSPGQRGIAAPAHAGQPIRDIGWPVREVEAT</sequence>
<dbReference type="CDD" id="cd00586">
    <property type="entry name" value="4HBT"/>
    <property type="match status" value="1"/>
</dbReference>
<dbReference type="EMBL" id="JADMKU010000026">
    <property type="protein sequence ID" value="MBR9653291.1"/>
    <property type="molecule type" value="Genomic_DNA"/>
</dbReference>
<reference evidence="10 11" key="1">
    <citation type="journal article" date="2021" name="Arch. Microbiol.">
        <title>Thalassobius aquimarinus sp. nov., isolated from the Sea of Japan seashore.</title>
        <authorList>
            <person name="Kurilenko V.V."/>
            <person name="Romanenko L.A."/>
            <person name="Chernysheva N.Y."/>
            <person name="Velansky P.V."/>
            <person name="Tekutyeva L.A."/>
            <person name="Isaeva M.P."/>
            <person name="Mikhailov V.V."/>
        </authorList>
    </citation>
    <scope>NUCLEOTIDE SEQUENCE [LARGE SCALE GENOMIC DNA]</scope>
    <source>
        <strain evidence="10 11">KMM 8518</strain>
    </source>
</reference>
<dbReference type="SUPFAM" id="SSF51735">
    <property type="entry name" value="NAD(P)-binding Rossmann-fold domains"/>
    <property type="match status" value="1"/>
</dbReference>
<dbReference type="InterPro" id="IPR029069">
    <property type="entry name" value="HotDog_dom_sf"/>
</dbReference>
<dbReference type="InterPro" id="IPR008927">
    <property type="entry name" value="6-PGluconate_DH-like_C_sf"/>
</dbReference>
<dbReference type="Gene3D" id="3.40.50.720">
    <property type="entry name" value="NAD(P)-binding Rossmann-like Domain"/>
    <property type="match status" value="1"/>
</dbReference>
<dbReference type="Pfam" id="PF00725">
    <property type="entry name" value="3HCDH"/>
    <property type="match status" value="1"/>
</dbReference>
<keyword evidence="11" id="KW-1185">Reference proteome</keyword>
<protein>
    <recommendedName>
        <fullName evidence="7">L-carnitine dehydrogenase</fullName>
        <shortName evidence="7">CDH</shortName>
        <shortName evidence="7">L-CDH</shortName>
        <ecNumber evidence="7">1.1.1.108</ecNumber>
    </recommendedName>
</protein>
<dbReference type="EC" id="1.1.1.108" evidence="7"/>
<evidence type="ECO:0000256" key="7">
    <source>
        <dbReference type="HAMAP-Rule" id="MF_02129"/>
    </source>
</evidence>
<dbReference type="InterPro" id="IPR013328">
    <property type="entry name" value="6PGD_dom2"/>
</dbReference>
<dbReference type="Gene3D" id="3.10.129.10">
    <property type="entry name" value="Hotdog Thioesterase"/>
    <property type="match status" value="1"/>
</dbReference>
<dbReference type="PANTHER" id="PTHR48075:SF5">
    <property type="entry name" value="3-HYDROXYBUTYRYL-COA DEHYDROGENASE"/>
    <property type="match status" value="1"/>
</dbReference>
<accession>A0ABS5HWT7</accession>
<gene>
    <name evidence="10" type="ORF">IT775_19410</name>
</gene>
<dbReference type="InterPro" id="IPR006108">
    <property type="entry name" value="3HC_DH_C"/>
</dbReference>
<comment type="function">
    <text evidence="7">Catalyzes the NAD(+)-dependent oxidation of L-carnitine to 3-dehydrocarnitine.</text>
</comment>
<name>A0ABS5HWT7_9RHOB</name>
<dbReference type="InterPro" id="IPR006176">
    <property type="entry name" value="3-OHacyl-CoA_DH_NAD-bd"/>
</dbReference>
<comment type="pathway">
    <text evidence="2 7">Amine and polyamine metabolism; carnitine metabolism.</text>
</comment>
<feature type="domain" description="3-hydroxyacyl-CoA dehydrogenase C-terminal" evidence="8">
    <location>
        <begin position="188"/>
        <end position="254"/>
    </location>
</feature>
<evidence type="ECO:0000259" key="8">
    <source>
        <dbReference type="Pfam" id="PF00725"/>
    </source>
</evidence>
<evidence type="ECO:0000256" key="6">
    <source>
        <dbReference type="ARBA" id="ARBA00023027"/>
    </source>
</evidence>
<comment type="catalytic activity">
    <reaction evidence="7">
        <text>carnitine + NAD(+) = 3-dehydrocarnitine + NADH + H(+)</text>
        <dbReference type="Rhea" id="RHEA:19265"/>
        <dbReference type="ChEBI" id="CHEBI:15378"/>
        <dbReference type="ChEBI" id="CHEBI:17126"/>
        <dbReference type="ChEBI" id="CHEBI:57540"/>
        <dbReference type="ChEBI" id="CHEBI:57885"/>
        <dbReference type="ChEBI" id="CHEBI:57945"/>
        <dbReference type="EC" id="1.1.1.108"/>
    </reaction>
</comment>
<dbReference type="HAMAP" id="MF_02129">
    <property type="entry name" value="L_carnitine_dehydrog"/>
    <property type="match status" value="1"/>
</dbReference>
<evidence type="ECO:0000313" key="10">
    <source>
        <dbReference type="EMBL" id="MBR9653291.1"/>
    </source>
</evidence>
<evidence type="ECO:0000256" key="2">
    <source>
        <dbReference type="ARBA" id="ARBA00004855"/>
    </source>
</evidence>
<dbReference type="Pfam" id="PF13279">
    <property type="entry name" value="4HBT_2"/>
    <property type="match status" value="1"/>
</dbReference>
<keyword evidence="5 7" id="KW-0560">Oxidoreductase</keyword>